<feature type="compositionally biased region" description="Low complexity" evidence="2">
    <location>
        <begin position="178"/>
        <end position="187"/>
    </location>
</feature>
<feature type="compositionally biased region" description="Polar residues" evidence="2">
    <location>
        <begin position="1"/>
        <end position="13"/>
    </location>
</feature>
<feature type="transmembrane region" description="Helical" evidence="3">
    <location>
        <begin position="578"/>
        <end position="596"/>
    </location>
</feature>
<feature type="region of interest" description="Disordered" evidence="2">
    <location>
        <begin position="1"/>
        <end position="54"/>
    </location>
</feature>
<name>A0A3Q7HGB7_SOLLC</name>
<dbReference type="AlphaFoldDB" id="A0A3Q7HGB7"/>
<feature type="compositionally biased region" description="Polar residues" evidence="2">
    <location>
        <begin position="209"/>
        <end position="219"/>
    </location>
</feature>
<feature type="coiled-coil region" evidence="1">
    <location>
        <begin position="425"/>
        <end position="466"/>
    </location>
</feature>
<proteinExistence type="predicted"/>
<dbReference type="EnsemblPlants" id="Solyc07g066170.3.1">
    <property type="protein sequence ID" value="Solyc07g066170.3.1"/>
    <property type="gene ID" value="Solyc07g066170.3"/>
</dbReference>
<reference evidence="4" key="1">
    <citation type="journal article" date="2012" name="Nature">
        <title>The tomato genome sequence provides insights into fleshy fruit evolution.</title>
        <authorList>
            <consortium name="Tomato Genome Consortium"/>
        </authorList>
    </citation>
    <scope>NUCLEOTIDE SEQUENCE [LARGE SCALE GENOMIC DNA]</scope>
    <source>
        <strain evidence="4">cv. Heinz 1706</strain>
    </source>
</reference>
<feature type="region of interest" description="Disordered" evidence="2">
    <location>
        <begin position="80"/>
        <end position="100"/>
    </location>
</feature>
<dbReference type="FunCoup" id="A0A3Q7HGB7">
    <property type="interactions" value="1001"/>
</dbReference>
<dbReference type="InterPro" id="IPR044696">
    <property type="entry name" value="WIP1/2/3"/>
</dbReference>
<dbReference type="Proteomes" id="UP000004994">
    <property type="component" value="Chromosome 7"/>
</dbReference>
<feature type="region of interest" description="Disordered" evidence="2">
    <location>
        <begin position="397"/>
        <end position="421"/>
    </location>
</feature>
<dbReference type="Gramene" id="Solyc07g066170.3.1">
    <property type="protein sequence ID" value="Solyc07g066170.3.1"/>
    <property type="gene ID" value="Solyc07g066170.3"/>
</dbReference>
<feature type="compositionally biased region" description="Low complexity" evidence="2">
    <location>
        <begin position="31"/>
        <end position="45"/>
    </location>
</feature>
<feature type="compositionally biased region" description="Basic and acidic residues" evidence="2">
    <location>
        <begin position="327"/>
        <end position="342"/>
    </location>
</feature>
<accession>A0A3Q7HGB7</accession>
<feature type="compositionally biased region" description="Basic and acidic residues" evidence="2">
    <location>
        <begin position="225"/>
        <end position="253"/>
    </location>
</feature>
<protein>
    <recommendedName>
        <fullName evidence="6">WPP domain-interacting protein 2</fullName>
    </recommendedName>
</protein>
<organism evidence="4">
    <name type="scientific">Solanum lycopersicum</name>
    <name type="common">Tomato</name>
    <name type="synonym">Lycopersicon esculentum</name>
    <dbReference type="NCBI Taxonomy" id="4081"/>
    <lineage>
        <taxon>Eukaryota</taxon>
        <taxon>Viridiplantae</taxon>
        <taxon>Streptophyta</taxon>
        <taxon>Embryophyta</taxon>
        <taxon>Tracheophyta</taxon>
        <taxon>Spermatophyta</taxon>
        <taxon>Magnoliopsida</taxon>
        <taxon>eudicotyledons</taxon>
        <taxon>Gunneridae</taxon>
        <taxon>Pentapetalae</taxon>
        <taxon>asterids</taxon>
        <taxon>lamiids</taxon>
        <taxon>Solanales</taxon>
        <taxon>Solanaceae</taxon>
        <taxon>Solanoideae</taxon>
        <taxon>Solaneae</taxon>
        <taxon>Solanum</taxon>
        <taxon>Solanum subgen. Lycopersicon</taxon>
    </lineage>
</organism>
<evidence type="ECO:0000256" key="2">
    <source>
        <dbReference type="SAM" id="MobiDB-lite"/>
    </source>
</evidence>
<evidence type="ECO:0008006" key="6">
    <source>
        <dbReference type="Google" id="ProtNLM"/>
    </source>
</evidence>
<keyword evidence="3" id="KW-0812">Transmembrane</keyword>
<evidence type="ECO:0000256" key="3">
    <source>
        <dbReference type="SAM" id="Phobius"/>
    </source>
</evidence>
<feature type="compositionally biased region" description="Basic and acidic residues" evidence="2">
    <location>
        <begin position="304"/>
        <end position="318"/>
    </location>
</feature>
<keyword evidence="1" id="KW-0175">Coiled coil</keyword>
<keyword evidence="3" id="KW-1133">Transmembrane helix</keyword>
<reference evidence="4" key="2">
    <citation type="submission" date="2019-01" db="UniProtKB">
        <authorList>
            <consortium name="EnsemblPlants"/>
        </authorList>
    </citation>
    <scope>IDENTIFICATION</scope>
    <source>
        <strain evidence="4">cv. Heinz 1706</strain>
    </source>
</reference>
<dbReference type="PANTHER" id="PTHR34562:SF8">
    <property type="entry name" value="WPP DOMAIN-INTERACTING PROTEIN 1"/>
    <property type="match status" value="1"/>
</dbReference>
<dbReference type="InParanoid" id="A0A3Q7HGB7"/>
<dbReference type="STRING" id="4081.A0A3Q7HGB7"/>
<evidence type="ECO:0000313" key="4">
    <source>
        <dbReference type="EnsemblPlants" id="Solyc07g066170.3.1"/>
    </source>
</evidence>
<feature type="region of interest" description="Disordered" evidence="2">
    <location>
        <begin position="167"/>
        <end position="342"/>
    </location>
</feature>
<dbReference type="PaxDb" id="4081-Solyc07g066170.2.1"/>
<evidence type="ECO:0000256" key="1">
    <source>
        <dbReference type="SAM" id="Coils"/>
    </source>
</evidence>
<keyword evidence="5" id="KW-1185">Reference proteome</keyword>
<dbReference type="PANTHER" id="PTHR34562">
    <property type="entry name" value="WPP DOMAIN-INTERACTING PROTEIN 2"/>
    <property type="match status" value="1"/>
</dbReference>
<sequence length="606" mass="66165">MDLEEQNTANNKEMITPPIFENANQSKVESSDGSSPPGDNSSNNNLDDVKGKGIDIKEVEDYSTPLVKSSPITKGFGLKKWKRMKRDAQRQDGDSSVNSGKLLKRGLASEFANAEKPATFAVGRIQKSDGSVSSTNAVFMNPGVLSDGFGVIGDSGLAMGPNFIAVSESENSEDRSSRSSTAASAPKARYEAPVHLGYPSDKHWLRSLSGKSLSTSAQKPHQRKGRAETCKKPRGERVKIEKENSHSSMESDSRSSNFLFMQGDFATSNGTKGERSMNYDEESSDEAQDRERPIGEELGAGLERGNDRESENVSKEDLAAESPWDVNEEKSENHGSSTDHEPLTESIFNFHAAQEALASGGVFLDGSICLEDEIQKFKEIGKDTNFGHSLEDVGIPSNFTSDDSDFPRSSTSVLSQNRDGAQSSLNSLESEVYSLKQNILLLQNQVQEAADLAKSKEARVTELEAILSSSSKSEEETTEGEFESLFRLKIEAEVQYVALSTTAQKLRSAAVYQLTLLEEQKTLASEQAQMVHVLGDAEAKAVVLKTQTKKLETYCEDLASTAEKLKLQKKVCKYSSCFFIQLVLLAVVVGLFLMQISPDHAELVPT</sequence>
<dbReference type="OMA" id="DKHWLRS"/>
<evidence type="ECO:0000313" key="5">
    <source>
        <dbReference type="Proteomes" id="UP000004994"/>
    </source>
</evidence>
<keyword evidence="3" id="KW-0472">Membrane</keyword>